<evidence type="ECO:0008006" key="2">
    <source>
        <dbReference type="Google" id="ProtNLM"/>
    </source>
</evidence>
<dbReference type="EMBL" id="LR031878">
    <property type="protein sequence ID" value="VDD50530.1"/>
    <property type="molecule type" value="Genomic_DNA"/>
</dbReference>
<accession>A0A3P6FDY3</accession>
<evidence type="ECO:0000313" key="1">
    <source>
        <dbReference type="EMBL" id="VDD50530.1"/>
    </source>
</evidence>
<gene>
    <name evidence="1" type="ORF">BOLC1T02919H</name>
</gene>
<organism evidence="1">
    <name type="scientific">Brassica oleracea</name>
    <name type="common">Wild cabbage</name>
    <dbReference type="NCBI Taxonomy" id="3712"/>
    <lineage>
        <taxon>Eukaryota</taxon>
        <taxon>Viridiplantae</taxon>
        <taxon>Streptophyta</taxon>
        <taxon>Embryophyta</taxon>
        <taxon>Tracheophyta</taxon>
        <taxon>Spermatophyta</taxon>
        <taxon>Magnoliopsida</taxon>
        <taxon>eudicotyledons</taxon>
        <taxon>Gunneridae</taxon>
        <taxon>Pentapetalae</taxon>
        <taxon>rosids</taxon>
        <taxon>malvids</taxon>
        <taxon>Brassicales</taxon>
        <taxon>Brassicaceae</taxon>
        <taxon>Brassiceae</taxon>
        <taxon>Brassica</taxon>
    </lineage>
</organism>
<dbReference type="AlphaFoldDB" id="A0A3P6FDY3"/>
<protein>
    <recommendedName>
        <fullName evidence="2">Ubiquitin-like protease family profile domain-containing protein</fullName>
    </recommendedName>
</protein>
<proteinExistence type="predicted"/>
<sequence>MWISIPKRHIVVQGQHLFQRSPRKTLDVRPTNIPSARAGDCGVYTLKRLTFKSSGKSSEQ</sequence>
<name>A0A3P6FDY3_BRAOL</name>
<reference evidence="1" key="1">
    <citation type="submission" date="2018-11" db="EMBL/GenBank/DDBJ databases">
        <authorList>
            <consortium name="Genoscope - CEA"/>
            <person name="William W."/>
        </authorList>
    </citation>
    <scope>NUCLEOTIDE SEQUENCE</scope>
</reference>